<dbReference type="AlphaFoldDB" id="A0A645CZX6"/>
<protein>
    <submittedName>
        <fullName evidence="1">Uncharacterized protein</fullName>
    </submittedName>
</protein>
<comment type="caution">
    <text evidence="1">The sequence shown here is derived from an EMBL/GenBank/DDBJ whole genome shotgun (WGS) entry which is preliminary data.</text>
</comment>
<reference evidence="1" key="1">
    <citation type="submission" date="2019-08" db="EMBL/GenBank/DDBJ databases">
        <authorList>
            <person name="Kucharzyk K."/>
            <person name="Murdoch R.W."/>
            <person name="Higgins S."/>
            <person name="Loffler F."/>
        </authorList>
    </citation>
    <scope>NUCLEOTIDE SEQUENCE</scope>
</reference>
<proteinExistence type="predicted"/>
<dbReference type="EMBL" id="VSSQ01031757">
    <property type="protein sequence ID" value="MPM82780.1"/>
    <property type="molecule type" value="Genomic_DNA"/>
</dbReference>
<name>A0A645CZX6_9ZZZZ</name>
<accession>A0A645CZX6</accession>
<organism evidence="1">
    <name type="scientific">bioreactor metagenome</name>
    <dbReference type="NCBI Taxonomy" id="1076179"/>
    <lineage>
        <taxon>unclassified sequences</taxon>
        <taxon>metagenomes</taxon>
        <taxon>ecological metagenomes</taxon>
    </lineage>
</organism>
<sequence>MGDHTRHRRLSVGSRHTDSIAADCDLTKQLRPFHHHKAVLPEIEQFAMGCRYGWRIDDQCLFVIEKRCRNSVDIILIMDKCPFIL</sequence>
<gene>
    <name evidence="1" type="ORF">SDC9_129842</name>
</gene>
<evidence type="ECO:0000313" key="1">
    <source>
        <dbReference type="EMBL" id="MPM82780.1"/>
    </source>
</evidence>